<sequence>MSDLLGRPDTLSPLAMLPPHRIRLLLLLVLGAGLLGGCASSRSAQDEVAARAAAVGTWSYEVEDVAPLDQGRFRITIQDGDLRGVVRDQRLGRLRASVRVRDSRLEIDLRDLRISGYIEDGRFTGVLRRSQWEVTTRRQSRTRSQFRSASLFARRVRSATAVDKPGVLECRSLLREAGDCD</sequence>
<dbReference type="RefSeq" id="WP_259082540.1">
    <property type="nucleotide sequence ID" value="NZ_JANTZN010000016.1"/>
</dbReference>
<reference evidence="1" key="1">
    <citation type="submission" date="2022-08" db="EMBL/GenBank/DDBJ databases">
        <title>Genomic Encyclopedia of Type Strains, Phase V (KMG-V): Genome sequencing to study the core and pangenomes of soil and plant-associated prokaryotes.</title>
        <authorList>
            <person name="Whitman W."/>
        </authorList>
    </citation>
    <scope>NUCLEOTIDE SEQUENCE</scope>
    <source>
        <strain evidence="1">SP2017</strain>
    </source>
</reference>
<name>A0A9X2UBC2_9BACT</name>
<organism evidence="1 2">
    <name type="scientific">Salinibacter ruber</name>
    <dbReference type="NCBI Taxonomy" id="146919"/>
    <lineage>
        <taxon>Bacteria</taxon>
        <taxon>Pseudomonadati</taxon>
        <taxon>Rhodothermota</taxon>
        <taxon>Rhodothermia</taxon>
        <taxon>Rhodothermales</taxon>
        <taxon>Salinibacteraceae</taxon>
        <taxon>Salinibacter</taxon>
    </lineage>
</organism>
<gene>
    <name evidence="1" type="ORF">GGP83_003203</name>
</gene>
<protein>
    <submittedName>
        <fullName evidence="1">Membrane metal-binding protein</fullName>
    </submittedName>
</protein>
<dbReference type="Proteomes" id="UP001155010">
    <property type="component" value="Unassembled WGS sequence"/>
</dbReference>
<evidence type="ECO:0000313" key="1">
    <source>
        <dbReference type="EMBL" id="MCS3953228.1"/>
    </source>
</evidence>
<proteinExistence type="predicted"/>
<accession>A0A9X2UBC2</accession>
<comment type="caution">
    <text evidence="1">The sequence shown here is derived from an EMBL/GenBank/DDBJ whole genome shotgun (WGS) entry which is preliminary data.</text>
</comment>
<dbReference type="AlphaFoldDB" id="A0A9X2UBC2"/>
<dbReference type="EMBL" id="JANUBB010000019">
    <property type="protein sequence ID" value="MCS3953228.1"/>
    <property type="molecule type" value="Genomic_DNA"/>
</dbReference>
<evidence type="ECO:0000313" key="2">
    <source>
        <dbReference type="Proteomes" id="UP001155010"/>
    </source>
</evidence>